<dbReference type="InterPro" id="IPR022228">
    <property type="entry name" value="DUF3755"/>
</dbReference>
<dbReference type="AlphaFoldDB" id="A0A9R1VZM4"/>
<gene>
    <name evidence="1" type="ORF">LSAT_V11C400167370</name>
</gene>
<comment type="caution">
    <text evidence="1">The sequence shown here is derived from an EMBL/GenBank/DDBJ whole genome shotgun (WGS) entry which is preliminary data.</text>
</comment>
<dbReference type="Proteomes" id="UP000235145">
    <property type="component" value="Unassembled WGS sequence"/>
</dbReference>
<evidence type="ECO:0000313" key="1">
    <source>
        <dbReference type="EMBL" id="KAJ0214308.1"/>
    </source>
</evidence>
<keyword evidence="2" id="KW-1185">Reference proteome</keyword>
<evidence type="ECO:0008006" key="3">
    <source>
        <dbReference type="Google" id="ProtNLM"/>
    </source>
</evidence>
<dbReference type="Pfam" id="PF12579">
    <property type="entry name" value="DUF3755"/>
    <property type="match status" value="1"/>
</dbReference>
<sequence>MDTGFHYDRTLSSGLNRHAISFQTSAVASTSEMMMMGDYYPMNSTSTLGTRFSNCDIANSSSGFTQAGNPNSSGSVLADSIPGLKHDAGLAVEWSSEEQHKLDEGLSQFADEPSIMRYIKIAATLRDKTVRDVALRCRWMARKRRKQEGLNMGKKLKDKKDTLVESSTKPSISSVPTLNVAPFSFTMNNHVQIDSITFEALSGSIRNLLEQNNQVIGQISSNISSMKLQDNIDLFNHMKNNITTILNNMRYMPGPPFPVSLNEDLAHSILPTSSQTMMFEGSGGMYMKQEPGF</sequence>
<evidence type="ECO:0000313" key="2">
    <source>
        <dbReference type="Proteomes" id="UP000235145"/>
    </source>
</evidence>
<proteinExistence type="predicted"/>
<dbReference type="OrthoDB" id="19768at2759"/>
<dbReference type="EMBL" id="NBSK02000004">
    <property type="protein sequence ID" value="KAJ0214308.1"/>
    <property type="molecule type" value="Genomic_DNA"/>
</dbReference>
<dbReference type="PANTHER" id="PTHR14000">
    <property type="entry name" value="FINGER CCCH DOMAIN PROTEIN, PUTATIVE (DUF3755)-RELATED"/>
    <property type="match status" value="1"/>
</dbReference>
<name>A0A9R1VZM4_LACSA</name>
<organism evidence="1 2">
    <name type="scientific">Lactuca sativa</name>
    <name type="common">Garden lettuce</name>
    <dbReference type="NCBI Taxonomy" id="4236"/>
    <lineage>
        <taxon>Eukaryota</taxon>
        <taxon>Viridiplantae</taxon>
        <taxon>Streptophyta</taxon>
        <taxon>Embryophyta</taxon>
        <taxon>Tracheophyta</taxon>
        <taxon>Spermatophyta</taxon>
        <taxon>Magnoliopsida</taxon>
        <taxon>eudicotyledons</taxon>
        <taxon>Gunneridae</taxon>
        <taxon>Pentapetalae</taxon>
        <taxon>asterids</taxon>
        <taxon>campanulids</taxon>
        <taxon>Asterales</taxon>
        <taxon>Asteraceae</taxon>
        <taxon>Cichorioideae</taxon>
        <taxon>Cichorieae</taxon>
        <taxon>Lactucinae</taxon>
        <taxon>Lactuca</taxon>
    </lineage>
</organism>
<protein>
    <recommendedName>
        <fullName evidence="3">Myb-like domain-containing protein</fullName>
    </recommendedName>
</protein>
<accession>A0A9R1VZM4</accession>
<dbReference type="PANTHER" id="PTHR14000:SF43">
    <property type="entry name" value="HOMEODOMAIN-LIKE PROTEIN"/>
    <property type="match status" value="1"/>
</dbReference>
<reference evidence="1 2" key="1">
    <citation type="journal article" date="2017" name="Nat. Commun.">
        <title>Genome assembly with in vitro proximity ligation data and whole-genome triplication in lettuce.</title>
        <authorList>
            <person name="Reyes-Chin-Wo S."/>
            <person name="Wang Z."/>
            <person name="Yang X."/>
            <person name="Kozik A."/>
            <person name="Arikit S."/>
            <person name="Song C."/>
            <person name="Xia L."/>
            <person name="Froenicke L."/>
            <person name="Lavelle D.O."/>
            <person name="Truco M.J."/>
            <person name="Xia R."/>
            <person name="Zhu S."/>
            <person name="Xu C."/>
            <person name="Xu H."/>
            <person name="Xu X."/>
            <person name="Cox K."/>
            <person name="Korf I."/>
            <person name="Meyers B.C."/>
            <person name="Michelmore R.W."/>
        </authorList>
    </citation>
    <scope>NUCLEOTIDE SEQUENCE [LARGE SCALE GENOMIC DNA]</scope>
    <source>
        <strain evidence="2">cv. Salinas</strain>
        <tissue evidence="1">Seedlings</tissue>
    </source>
</reference>